<proteinExistence type="predicted"/>
<reference evidence="2" key="1">
    <citation type="submission" date="2021-03" db="EMBL/GenBank/DDBJ databases">
        <title>Comparative genomics and phylogenomic investigation of the class Geoglossomycetes provide insights into ecological specialization and systematics.</title>
        <authorList>
            <person name="Melie T."/>
            <person name="Pirro S."/>
            <person name="Miller A.N."/>
            <person name="Quandt A."/>
        </authorList>
    </citation>
    <scope>NUCLEOTIDE SEQUENCE</scope>
    <source>
        <strain evidence="2">GBOQ0MN5Z8</strain>
    </source>
</reference>
<dbReference type="AlphaFoldDB" id="A0A9P8KZW2"/>
<keyword evidence="1" id="KW-0472">Membrane</keyword>
<accession>A0A9P8KZW2</accession>
<feature type="transmembrane region" description="Helical" evidence="1">
    <location>
        <begin position="202"/>
        <end position="220"/>
    </location>
</feature>
<feature type="transmembrane region" description="Helical" evidence="1">
    <location>
        <begin position="137"/>
        <end position="161"/>
    </location>
</feature>
<feature type="transmembrane region" description="Helical" evidence="1">
    <location>
        <begin position="267"/>
        <end position="289"/>
    </location>
</feature>
<dbReference type="Proteomes" id="UP000698800">
    <property type="component" value="Unassembled WGS sequence"/>
</dbReference>
<keyword evidence="3" id="KW-1185">Reference proteome</keyword>
<feature type="transmembrane region" description="Helical" evidence="1">
    <location>
        <begin position="173"/>
        <end position="196"/>
    </location>
</feature>
<protein>
    <submittedName>
        <fullName evidence="2">Uncharacterized protein</fullName>
    </submittedName>
</protein>
<gene>
    <name evidence="2" type="ORF">FGG08_004149</name>
</gene>
<evidence type="ECO:0000313" key="2">
    <source>
        <dbReference type="EMBL" id="KAH0541385.1"/>
    </source>
</evidence>
<evidence type="ECO:0000313" key="3">
    <source>
        <dbReference type="Proteomes" id="UP000698800"/>
    </source>
</evidence>
<dbReference type="OrthoDB" id="4582561at2759"/>
<keyword evidence="1" id="KW-1133">Transmembrane helix</keyword>
<dbReference type="EMBL" id="JAGHQL010000080">
    <property type="protein sequence ID" value="KAH0541385.1"/>
    <property type="molecule type" value="Genomic_DNA"/>
</dbReference>
<sequence length="421" mass="46308">MVSNTYCPTQTSTLELRSLDTPSMSSPLIRFVPMALCACFLYDFSLVILLTVLLATTPTATPTSAPAPTSTGSPLPFNGTYTCDFTTRAELIDRIMISLYVQAGLTFLFGPVLSTVQRFQTPTQRAIPSPLFVSLKRIQIVITDANAFLGITALIAALVRLQQRPAVFEMTFLKYLSSLMLLLIWTSVLSQITLNIGRTPRVLTISAYVSIAVSMLYNVFRDAGVPPAELSAYRGVVAECHASQGYQDLRIQQQAGLLSRKSMAKPVGGGLVVITVVGGILGACFSISARYSSKSPPASKGLRGSREWWLKYTKLSTWYTTLIVLTYLATAFLGIGLWQAQEARWLLRRAIGSSYQDDQWGFGQVTAALIPAPIFVTALHEIHGSLFKKQRQNPKQREDIVDLEGLEQEIPQAQEYMDNAE</sequence>
<keyword evidence="1" id="KW-0812">Transmembrane</keyword>
<name>A0A9P8KZW2_9PEZI</name>
<feature type="transmembrane region" description="Helical" evidence="1">
    <location>
        <begin position="97"/>
        <end position="117"/>
    </location>
</feature>
<feature type="transmembrane region" description="Helical" evidence="1">
    <location>
        <begin position="318"/>
        <end position="338"/>
    </location>
</feature>
<feature type="transmembrane region" description="Helical" evidence="1">
    <location>
        <begin position="31"/>
        <end position="55"/>
    </location>
</feature>
<organism evidence="2 3">
    <name type="scientific">Glutinoglossum americanum</name>
    <dbReference type="NCBI Taxonomy" id="1670608"/>
    <lineage>
        <taxon>Eukaryota</taxon>
        <taxon>Fungi</taxon>
        <taxon>Dikarya</taxon>
        <taxon>Ascomycota</taxon>
        <taxon>Pezizomycotina</taxon>
        <taxon>Geoglossomycetes</taxon>
        <taxon>Geoglossales</taxon>
        <taxon>Geoglossaceae</taxon>
        <taxon>Glutinoglossum</taxon>
    </lineage>
</organism>
<evidence type="ECO:0000256" key="1">
    <source>
        <dbReference type="SAM" id="Phobius"/>
    </source>
</evidence>
<comment type="caution">
    <text evidence="2">The sequence shown here is derived from an EMBL/GenBank/DDBJ whole genome shotgun (WGS) entry which is preliminary data.</text>
</comment>